<evidence type="ECO:0000313" key="3">
    <source>
        <dbReference type="Proteomes" id="UP000290637"/>
    </source>
</evidence>
<organism evidence="2 3">
    <name type="scientific">Pseudoduganella lutea</name>
    <dbReference type="NCBI Taxonomy" id="321985"/>
    <lineage>
        <taxon>Bacteria</taxon>
        <taxon>Pseudomonadati</taxon>
        <taxon>Pseudomonadota</taxon>
        <taxon>Betaproteobacteria</taxon>
        <taxon>Burkholderiales</taxon>
        <taxon>Oxalobacteraceae</taxon>
        <taxon>Telluria group</taxon>
        <taxon>Pseudoduganella</taxon>
    </lineage>
</organism>
<evidence type="ECO:0000313" key="2">
    <source>
        <dbReference type="EMBL" id="QBE66727.1"/>
    </source>
</evidence>
<feature type="chain" id="PRO_5020346956" evidence="1">
    <location>
        <begin position="20"/>
        <end position="218"/>
    </location>
</feature>
<evidence type="ECO:0000256" key="1">
    <source>
        <dbReference type="SAM" id="SignalP"/>
    </source>
</evidence>
<proteinExistence type="predicted"/>
<dbReference type="AlphaFoldDB" id="A0A4P6L5E5"/>
<dbReference type="KEGG" id="plue:EWM63_30275"/>
<accession>A0A4P6L5E5</accession>
<name>A0A4P6L5E5_9BURK</name>
<gene>
    <name evidence="2" type="ORF">EWM63_30275</name>
</gene>
<reference evidence="2 3" key="1">
    <citation type="submission" date="2019-02" db="EMBL/GenBank/DDBJ databases">
        <title>Draft Genome Sequences of Six Type Strains of the Genus Massilia.</title>
        <authorList>
            <person name="Miess H."/>
            <person name="Frediansyhah A."/>
            <person name="Gross H."/>
        </authorList>
    </citation>
    <scope>NUCLEOTIDE SEQUENCE [LARGE SCALE GENOMIC DNA]</scope>
    <source>
        <strain evidence="2 3">DSM 17473</strain>
    </source>
</reference>
<feature type="signal peptide" evidence="1">
    <location>
        <begin position="1"/>
        <end position="19"/>
    </location>
</feature>
<protein>
    <submittedName>
        <fullName evidence="2">Uncharacterized protein</fullName>
    </submittedName>
</protein>
<dbReference type="Proteomes" id="UP000290637">
    <property type="component" value="Chromosome"/>
</dbReference>
<keyword evidence="1" id="KW-0732">Signal</keyword>
<dbReference type="RefSeq" id="WP_130189834.1">
    <property type="nucleotide sequence ID" value="NZ_CP035913.1"/>
</dbReference>
<dbReference type="EMBL" id="CP035913">
    <property type="protein sequence ID" value="QBE66727.1"/>
    <property type="molecule type" value="Genomic_DNA"/>
</dbReference>
<dbReference type="OrthoDB" id="9154885at2"/>
<keyword evidence="3" id="KW-1185">Reference proteome</keyword>
<sequence length="218" mass="24351">MKILLVLALSLFVHRAVLADVISFGAASRCQGSGFELSAVTQHNKQFSLVVNNMEGVRVLPKGAHKLQCRVGKDTVKIDVRISEGTNGMCMGAGYVEVKNFTVGSIRLPDSGPFNWKCEDTAKMLVKLRIYPTSDGLRLERCSADEWSWERGYVNLDCEYSRIRETTDERPGIPRHANRHMHPRALWAEAAVYWTSAIGPEAAVFNVRMHAHSSSDFL</sequence>